<proteinExistence type="predicted"/>
<keyword evidence="1" id="KW-0645">Protease</keyword>
<feature type="domain" description="HTH myb-type" evidence="13">
    <location>
        <begin position="275"/>
        <end position="323"/>
    </location>
</feature>
<dbReference type="CDD" id="cd00167">
    <property type="entry name" value="SANT"/>
    <property type="match status" value="1"/>
</dbReference>
<feature type="region of interest" description="Disordered" evidence="10">
    <location>
        <begin position="152"/>
        <end position="273"/>
    </location>
</feature>
<evidence type="ECO:0000259" key="11">
    <source>
        <dbReference type="PROSITE" id="PS50090"/>
    </source>
</evidence>
<feature type="region of interest" description="Disordered" evidence="10">
    <location>
        <begin position="72"/>
        <end position="99"/>
    </location>
</feature>
<feature type="compositionally biased region" description="Basic and acidic residues" evidence="10">
    <location>
        <begin position="354"/>
        <end position="363"/>
    </location>
</feature>
<protein>
    <submittedName>
        <fullName evidence="14">Uncharacterized protein</fullName>
    </submittedName>
</protein>
<evidence type="ECO:0000313" key="14">
    <source>
        <dbReference type="EMBL" id="GMI29250.1"/>
    </source>
</evidence>
<dbReference type="Pfam" id="PF00249">
    <property type="entry name" value="Myb_DNA-binding"/>
    <property type="match status" value="1"/>
</dbReference>
<evidence type="ECO:0000256" key="7">
    <source>
        <dbReference type="ARBA" id="ARBA00023125"/>
    </source>
</evidence>
<accession>A0A9W7L3M1</accession>
<feature type="domain" description="SANT" evidence="12">
    <location>
        <begin position="276"/>
        <end position="323"/>
    </location>
</feature>
<dbReference type="PANTHER" id="PTHR12802">
    <property type="entry name" value="SWI/SNF COMPLEX-RELATED"/>
    <property type="match status" value="1"/>
</dbReference>
<dbReference type="GO" id="GO:0046872">
    <property type="term" value="F:metal ion binding"/>
    <property type="evidence" value="ECO:0007669"/>
    <property type="project" value="UniProtKB-KW"/>
</dbReference>
<keyword evidence="9" id="KW-0539">Nucleus</keyword>
<evidence type="ECO:0000256" key="4">
    <source>
        <dbReference type="ARBA" id="ARBA00022833"/>
    </source>
</evidence>
<evidence type="ECO:0000313" key="15">
    <source>
        <dbReference type="Proteomes" id="UP001165065"/>
    </source>
</evidence>
<dbReference type="PANTHER" id="PTHR12802:SF155">
    <property type="entry name" value="DEUBIQUITINASE MYSM1"/>
    <property type="match status" value="1"/>
</dbReference>
<dbReference type="GO" id="GO:0008237">
    <property type="term" value="F:metallopeptidase activity"/>
    <property type="evidence" value="ECO:0007669"/>
    <property type="project" value="UniProtKB-KW"/>
</dbReference>
<organism evidence="14 15">
    <name type="scientific">Triparma columacea</name>
    <dbReference type="NCBI Taxonomy" id="722753"/>
    <lineage>
        <taxon>Eukaryota</taxon>
        <taxon>Sar</taxon>
        <taxon>Stramenopiles</taxon>
        <taxon>Ochrophyta</taxon>
        <taxon>Bolidophyceae</taxon>
        <taxon>Parmales</taxon>
        <taxon>Triparmaceae</taxon>
        <taxon>Triparma</taxon>
    </lineage>
</organism>
<keyword evidence="8" id="KW-0804">Transcription</keyword>
<gene>
    <name evidence="14" type="ORF">TrCOL_g13663</name>
</gene>
<dbReference type="InterPro" id="IPR017930">
    <property type="entry name" value="Myb_dom"/>
</dbReference>
<dbReference type="PROSITE" id="PS50090">
    <property type="entry name" value="MYB_LIKE"/>
    <property type="match status" value="1"/>
</dbReference>
<dbReference type="PROSITE" id="PS51293">
    <property type="entry name" value="SANT"/>
    <property type="match status" value="1"/>
</dbReference>
<dbReference type="InterPro" id="IPR009057">
    <property type="entry name" value="Homeodomain-like_sf"/>
</dbReference>
<dbReference type="InterPro" id="IPR006447">
    <property type="entry name" value="Myb_dom_plants"/>
</dbReference>
<dbReference type="InterPro" id="IPR017884">
    <property type="entry name" value="SANT_dom"/>
</dbReference>
<dbReference type="Gene3D" id="1.10.10.60">
    <property type="entry name" value="Homeodomain-like"/>
    <property type="match status" value="1"/>
</dbReference>
<feature type="compositionally biased region" description="Low complexity" evidence="10">
    <location>
        <begin position="231"/>
        <end position="249"/>
    </location>
</feature>
<dbReference type="NCBIfam" id="TIGR01557">
    <property type="entry name" value="myb_SHAQKYF"/>
    <property type="match status" value="1"/>
</dbReference>
<evidence type="ECO:0000256" key="9">
    <source>
        <dbReference type="ARBA" id="ARBA00023242"/>
    </source>
</evidence>
<keyword evidence="4" id="KW-0862">Zinc</keyword>
<keyword evidence="5" id="KW-0805">Transcription regulation</keyword>
<evidence type="ECO:0000259" key="12">
    <source>
        <dbReference type="PROSITE" id="PS51293"/>
    </source>
</evidence>
<evidence type="ECO:0000256" key="6">
    <source>
        <dbReference type="ARBA" id="ARBA00023049"/>
    </source>
</evidence>
<dbReference type="SUPFAM" id="SSF46689">
    <property type="entry name" value="Homeodomain-like"/>
    <property type="match status" value="1"/>
</dbReference>
<dbReference type="GO" id="GO:0006508">
    <property type="term" value="P:proteolysis"/>
    <property type="evidence" value="ECO:0007669"/>
    <property type="project" value="UniProtKB-KW"/>
</dbReference>
<feature type="region of interest" description="Disordered" evidence="10">
    <location>
        <begin position="354"/>
        <end position="374"/>
    </location>
</feature>
<reference evidence="15" key="1">
    <citation type="journal article" date="2023" name="Commun. Biol.">
        <title>Genome analysis of Parmales, the sister group of diatoms, reveals the evolutionary specialization of diatoms from phago-mixotrophs to photoautotrophs.</title>
        <authorList>
            <person name="Ban H."/>
            <person name="Sato S."/>
            <person name="Yoshikawa S."/>
            <person name="Yamada K."/>
            <person name="Nakamura Y."/>
            <person name="Ichinomiya M."/>
            <person name="Sato N."/>
            <person name="Blanc-Mathieu R."/>
            <person name="Endo H."/>
            <person name="Kuwata A."/>
            <person name="Ogata H."/>
        </authorList>
    </citation>
    <scope>NUCLEOTIDE SEQUENCE [LARGE SCALE GENOMIC DNA]</scope>
</reference>
<comment type="caution">
    <text evidence="14">The sequence shown here is derived from an EMBL/GenBank/DDBJ whole genome shotgun (WGS) entry which is preliminary data.</text>
</comment>
<dbReference type="OrthoDB" id="118550at2759"/>
<evidence type="ECO:0000256" key="8">
    <source>
        <dbReference type="ARBA" id="ARBA00023163"/>
    </source>
</evidence>
<dbReference type="FunFam" id="1.10.10.60:FF:000151">
    <property type="entry name" value="histone H2A deubiquitinase MYSM1 isoform X2"/>
    <property type="match status" value="1"/>
</dbReference>
<feature type="compositionally biased region" description="Low complexity" evidence="10">
    <location>
        <begin position="77"/>
        <end position="96"/>
    </location>
</feature>
<evidence type="ECO:0000259" key="13">
    <source>
        <dbReference type="PROSITE" id="PS51294"/>
    </source>
</evidence>
<keyword evidence="15" id="KW-1185">Reference proteome</keyword>
<keyword evidence="2" id="KW-0479">Metal-binding</keyword>
<dbReference type="EMBL" id="BRYA01000678">
    <property type="protein sequence ID" value="GMI29250.1"/>
    <property type="molecule type" value="Genomic_DNA"/>
</dbReference>
<feature type="domain" description="Myb-like" evidence="11">
    <location>
        <begin position="275"/>
        <end position="319"/>
    </location>
</feature>
<dbReference type="AlphaFoldDB" id="A0A9W7L3M1"/>
<dbReference type="Proteomes" id="UP001165065">
    <property type="component" value="Unassembled WGS sequence"/>
</dbReference>
<dbReference type="InterPro" id="IPR001005">
    <property type="entry name" value="SANT/Myb"/>
</dbReference>
<sequence>MTELHEGAIFTMEELSIPKDISDQNDTTWQGLDALNSTTLRVSSEPSSMTLGTQLTQLLDKNGELLPVRIHHSGSFSSTDSELSLTGTETSSAASTPPVELNNPFLDGYGYDDEFDGDFVAKPNMFAMATDYVVVEHLKDVAVQLDTSYRPNLQGYQENEGGMRGDEEGQDEDMEADGHGNRGQVSDGVAGGAAGRGLDSQGSLGEGGLGSPRNSKRKAGGEEGGIRKKLNSSSSSSSPSPSSSSSSSSKKGKKGKNKPSANLVAMTNPDGSNIGRWTDNEHTMFLEGLKKYGKRWKLISDFIKTRSVVQIRSHAQKFFKRQIKEDLPVEIGTGIDEEEIKALDAAEDKLLAAEKEAKEKGEEGGEGDGGVVVA</sequence>
<dbReference type="PROSITE" id="PS51294">
    <property type="entry name" value="HTH_MYB"/>
    <property type="match status" value="1"/>
</dbReference>
<dbReference type="SMART" id="SM00717">
    <property type="entry name" value="SANT"/>
    <property type="match status" value="1"/>
</dbReference>
<keyword evidence="6" id="KW-0482">Metalloprotease</keyword>
<dbReference type="GO" id="GO:0003677">
    <property type="term" value="F:DNA binding"/>
    <property type="evidence" value="ECO:0007669"/>
    <property type="project" value="UniProtKB-KW"/>
</dbReference>
<evidence type="ECO:0000256" key="1">
    <source>
        <dbReference type="ARBA" id="ARBA00022670"/>
    </source>
</evidence>
<keyword evidence="3" id="KW-0378">Hydrolase</keyword>
<keyword evidence="7" id="KW-0238">DNA-binding</keyword>
<name>A0A9W7L3M1_9STRA</name>
<evidence type="ECO:0000256" key="5">
    <source>
        <dbReference type="ARBA" id="ARBA00023015"/>
    </source>
</evidence>
<evidence type="ECO:0000256" key="10">
    <source>
        <dbReference type="SAM" id="MobiDB-lite"/>
    </source>
</evidence>
<evidence type="ECO:0000256" key="2">
    <source>
        <dbReference type="ARBA" id="ARBA00022723"/>
    </source>
</evidence>
<evidence type="ECO:0000256" key="3">
    <source>
        <dbReference type="ARBA" id="ARBA00022801"/>
    </source>
</evidence>